<proteinExistence type="predicted"/>
<keyword evidence="2" id="KW-1185">Reference proteome</keyword>
<dbReference type="AlphaFoldDB" id="A0A540VHN1"/>
<dbReference type="InParanoid" id="A0A540VHN1"/>
<comment type="caution">
    <text evidence="1">The sequence shown here is derived from an EMBL/GenBank/DDBJ whole genome shotgun (WGS) entry which is preliminary data.</text>
</comment>
<dbReference type="RefSeq" id="WP_141610188.1">
    <property type="nucleotide sequence ID" value="NZ_VIGC02000012.1"/>
</dbReference>
<evidence type="ECO:0000313" key="2">
    <source>
        <dbReference type="Proteomes" id="UP000317371"/>
    </source>
</evidence>
<evidence type="ECO:0000313" key="1">
    <source>
        <dbReference type="EMBL" id="TQE95653.1"/>
    </source>
</evidence>
<gene>
    <name evidence="1" type="ORF">FKZ61_11040</name>
</gene>
<name>A0A540VHN1_9CHLR</name>
<dbReference type="OrthoDB" id="10010147at2"/>
<dbReference type="EMBL" id="VIGC01000012">
    <property type="protein sequence ID" value="TQE95653.1"/>
    <property type="molecule type" value="Genomic_DNA"/>
</dbReference>
<dbReference type="Proteomes" id="UP000317371">
    <property type="component" value="Unassembled WGS sequence"/>
</dbReference>
<organism evidence="1 2">
    <name type="scientific">Litorilinea aerophila</name>
    <dbReference type="NCBI Taxonomy" id="1204385"/>
    <lineage>
        <taxon>Bacteria</taxon>
        <taxon>Bacillati</taxon>
        <taxon>Chloroflexota</taxon>
        <taxon>Caldilineae</taxon>
        <taxon>Caldilineales</taxon>
        <taxon>Caldilineaceae</taxon>
        <taxon>Litorilinea</taxon>
    </lineage>
</organism>
<accession>A0A540VHN1</accession>
<protein>
    <submittedName>
        <fullName evidence="1">Uncharacterized protein</fullName>
    </submittedName>
</protein>
<sequence length="69" mass="7399">MSLSTTPETPEATPASSTRWPIETEVYILPDGQVVFADLPAELATRLEVIGSVEPWTPQGDAVSDGNEQ</sequence>
<reference evidence="1 2" key="1">
    <citation type="submission" date="2019-06" db="EMBL/GenBank/DDBJ databases">
        <title>Genome sequence of Litorilinea aerophila BAA-2444.</title>
        <authorList>
            <person name="Maclea K.S."/>
            <person name="Maurais E.G."/>
            <person name="Iannazzi L.C."/>
        </authorList>
    </citation>
    <scope>NUCLEOTIDE SEQUENCE [LARGE SCALE GENOMIC DNA]</scope>
    <source>
        <strain evidence="1 2">ATCC BAA-2444</strain>
    </source>
</reference>